<evidence type="ECO:0000256" key="5">
    <source>
        <dbReference type="ARBA" id="ARBA00022989"/>
    </source>
</evidence>
<dbReference type="PANTHER" id="PTHR14221:SF0">
    <property type="entry name" value="WD REPEAT-CONTAINING PROTEIN 44"/>
    <property type="match status" value="1"/>
</dbReference>
<dbReference type="HOGENOM" id="CLU_022439_0_0_1"/>
<dbReference type="InterPro" id="IPR036322">
    <property type="entry name" value="WD40_repeat_dom_sf"/>
</dbReference>
<feature type="transmembrane region" description="Helical" evidence="8">
    <location>
        <begin position="414"/>
        <end position="433"/>
    </location>
</feature>
<evidence type="ECO:0000256" key="3">
    <source>
        <dbReference type="ARBA" id="ARBA00022692"/>
    </source>
</evidence>
<reference evidence="9" key="2">
    <citation type="submission" date="2012-05" db="EMBL/GenBank/DDBJ databases">
        <title>The Genome Annotation of Fusarium oxysporum II5.</title>
        <authorList>
            <consortium name="The Broad Institute Genomics Platform"/>
            <person name="Ma L.-J."/>
            <person name="Corby-Kistler H."/>
            <person name="Broz K."/>
            <person name="Gale L.R."/>
            <person name="Jonkers W."/>
            <person name="O'Donnell K."/>
            <person name="Ploetz R."/>
            <person name="Steinberg C."/>
            <person name="Schwartz D.C."/>
            <person name="VanEtten H."/>
            <person name="Zhou S."/>
            <person name="Young S.K."/>
            <person name="Zeng Q."/>
            <person name="Gargeya S."/>
            <person name="Fitzgerald M."/>
            <person name="Abouelleil A."/>
            <person name="Alvarado L."/>
            <person name="Chapman S.B."/>
            <person name="Gainer-Dewar J."/>
            <person name="Goldberg J."/>
            <person name="Griggs A."/>
            <person name="Gujja S."/>
            <person name="Hansen M."/>
            <person name="Howarth C."/>
            <person name="Imamovic A."/>
            <person name="Ireland A."/>
            <person name="Larimer J."/>
            <person name="McCowan C."/>
            <person name="Murphy C."/>
            <person name="Pearson M."/>
            <person name="Poon T.W."/>
            <person name="Priest M."/>
            <person name="Roberts A."/>
            <person name="Saif S."/>
            <person name="Shea T."/>
            <person name="Sykes S."/>
            <person name="Wortman J."/>
            <person name="Nusbaum C."/>
            <person name="Birren B."/>
        </authorList>
    </citation>
    <scope>NUCLEOTIDE SEQUENCE</scope>
    <source>
        <strain evidence="9">54006</strain>
    </source>
</reference>
<dbReference type="Pfam" id="PF04479">
    <property type="entry name" value="RTA1"/>
    <property type="match status" value="1"/>
</dbReference>
<evidence type="ECO:0000256" key="6">
    <source>
        <dbReference type="ARBA" id="ARBA00023136"/>
    </source>
</evidence>
<name>X0JA19_FUSO5</name>
<dbReference type="EMBL" id="JH658287">
    <property type="protein sequence ID" value="EXL97997.1"/>
    <property type="molecule type" value="Genomic_DNA"/>
</dbReference>
<dbReference type="SUPFAM" id="SSF50978">
    <property type="entry name" value="WD40 repeat-like"/>
    <property type="match status" value="1"/>
</dbReference>
<evidence type="ECO:0000256" key="2">
    <source>
        <dbReference type="ARBA" id="ARBA00022574"/>
    </source>
</evidence>
<dbReference type="Gene3D" id="2.130.10.10">
    <property type="entry name" value="YVTN repeat-like/Quinoprotein amine dehydrogenase"/>
    <property type="match status" value="1"/>
</dbReference>
<dbReference type="AlphaFoldDB" id="X0JA19"/>
<keyword evidence="3 8" id="KW-0812">Transmembrane</keyword>
<dbReference type="VEuPathDB" id="FungiDB:FOIG_09555"/>
<feature type="transmembrane region" description="Helical" evidence="8">
    <location>
        <begin position="472"/>
        <end position="495"/>
    </location>
</feature>
<feature type="repeat" description="WD" evidence="7">
    <location>
        <begin position="112"/>
        <end position="154"/>
    </location>
</feature>
<keyword evidence="5 8" id="KW-1133">Transmembrane helix</keyword>
<keyword evidence="4" id="KW-0677">Repeat</keyword>
<evidence type="ECO:0000256" key="1">
    <source>
        <dbReference type="ARBA" id="ARBA00004141"/>
    </source>
</evidence>
<dbReference type="PROSITE" id="PS50294">
    <property type="entry name" value="WD_REPEATS_REGION"/>
    <property type="match status" value="2"/>
</dbReference>
<accession>X0JA19</accession>
<reference evidence="9" key="1">
    <citation type="submission" date="2011-11" db="EMBL/GenBank/DDBJ databases">
        <title>The Genome Sequence of Fusarium oxysporum II5.</title>
        <authorList>
            <consortium name="The Broad Institute Genome Sequencing Platform"/>
            <person name="Ma L.-J."/>
            <person name="Gale L.R."/>
            <person name="Schwartz D.C."/>
            <person name="Zhou S."/>
            <person name="Corby-Kistler H."/>
            <person name="Young S.K."/>
            <person name="Zeng Q."/>
            <person name="Gargeya S."/>
            <person name="Fitzgerald M."/>
            <person name="Haas B."/>
            <person name="Abouelleil A."/>
            <person name="Alvarado L."/>
            <person name="Arachchi H.M."/>
            <person name="Berlin A."/>
            <person name="Brown A."/>
            <person name="Chapman S.B."/>
            <person name="Chen Z."/>
            <person name="Dunbar C."/>
            <person name="Freedman E."/>
            <person name="Gearin G."/>
            <person name="Goldberg J."/>
            <person name="Griggs A."/>
            <person name="Gujja S."/>
            <person name="Heiman D."/>
            <person name="Howarth C."/>
            <person name="Larson L."/>
            <person name="Lui A."/>
            <person name="MacDonald P.J.P."/>
            <person name="Montmayeur A."/>
            <person name="Murphy C."/>
            <person name="Neiman D."/>
            <person name="Pearson M."/>
            <person name="Priest M."/>
            <person name="Roberts A."/>
            <person name="Saif S."/>
            <person name="Shea T."/>
            <person name="Shenoy N."/>
            <person name="Sisk P."/>
            <person name="Stolte C."/>
            <person name="Sykes S."/>
            <person name="Wortman J."/>
            <person name="Nusbaum C."/>
            <person name="Birren B."/>
        </authorList>
    </citation>
    <scope>NUCLEOTIDE SEQUENCE [LARGE SCALE GENOMIC DNA]</scope>
    <source>
        <strain evidence="9">54006</strain>
    </source>
</reference>
<dbReference type="Pfam" id="PF00400">
    <property type="entry name" value="WD40"/>
    <property type="match status" value="4"/>
</dbReference>
<evidence type="ECO:0000313" key="9">
    <source>
        <dbReference type="EMBL" id="EXL97997.1"/>
    </source>
</evidence>
<keyword evidence="2 7" id="KW-0853">WD repeat</keyword>
<proteinExistence type="predicted"/>
<evidence type="ECO:0000256" key="8">
    <source>
        <dbReference type="SAM" id="Phobius"/>
    </source>
</evidence>
<dbReference type="GO" id="GO:0016020">
    <property type="term" value="C:membrane"/>
    <property type="evidence" value="ECO:0007669"/>
    <property type="project" value="UniProtKB-SubCell"/>
</dbReference>
<dbReference type="GeneID" id="42034730"/>
<feature type="transmembrane region" description="Helical" evidence="8">
    <location>
        <begin position="597"/>
        <end position="618"/>
    </location>
</feature>
<feature type="transmembrane region" description="Helical" evidence="8">
    <location>
        <begin position="553"/>
        <end position="577"/>
    </location>
</feature>
<dbReference type="PROSITE" id="PS50082">
    <property type="entry name" value="WD_REPEATS_2"/>
    <property type="match status" value="2"/>
</dbReference>
<dbReference type="InterPro" id="IPR040324">
    <property type="entry name" value="WDR44/Dgr2"/>
</dbReference>
<comment type="subcellular location">
    <subcellularLocation>
        <location evidence="1">Membrane</location>
        <topology evidence="1">Multi-pass membrane protein</topology>
    </subcellularLocation>
</comment>
<feature type="transmembrane region" description="Helical" evidence="8">
    <location>
        <begin position="516"/>
        <end position="533"/>
    </location>
</feature>
<keyword evidence="6 8" id="KW-0472">Membrane</keyword>
<feature type="repeat" description="WD" evidence="7">
    <location>
        <begin position="72"/>
        <end position="112"/>
    </location>
</feature>
<sequence>MSSGGTATIWTADFSLGGRYLAVAGKDRFIRLFKVLTTDDERMDQQMHDSQQVPASKSYPAPVFLSIPIKEFKGHSGEILTLSWSKNDFLLSGSTDKTVRLWHPSQLNCLRVFQHNKTVTSVSFHPTDDRFFLSGSFDATLRLWNIPRTSIIHSLPVADIITAVAFAPDGKVAICGTFNGTCVFLNTEGLTERNRLSIRFSETNSSACFKITGLQTSNPSDSFETPGQARLMITANDSRVRIYRLSDYGLETTLEGIKNQSSQIHARFNDTGDYALCGSEGDEVHIWHLGSGERKVPYERFHTHSEVVTNAIMAPIATRQLVDLTKDPIYELCDSCASGLNDLLDTLHYLYLWILTFFSPSLPSVVFFIRDLILFISIFDPAPLPDSLPMMFLVHRDDAGADDGFSLYHYHPSIAAAVIVALVFIGITILHFWQLIQKRCWFMIPLATGGILEVIGYAARAKSGQESPNWTLGPYIIQAIFLLVAPALYAASIYMELGRIIVMVEGESRSLIPLKWLTKMFIIGDLVSFFLQAGGGGYQSSGTLEALDNGAKVIIGGLFVQLVFFGLFIVVAVAFNWSINTSPTGRSHVVPWKKHMYVLYAGSVLIMVRSIFRAVEYLQGSDGYILKHEAYLYVFDAILMVLVMVLFSWYHPAEILAIILQRGNDNGMKLGFVPAMHHRLTSDV</sequence>
<dbReference type="InterPro" id="IPR007568">
    <property type="entry name" value="RTA1"/>
</dbReference>
<feature type="transmembrane region" description="Helical" evidence="8">
    <location>
        <begin position="630"/>
        <end position="650"/>
    </location>
</feature>
<evidence type="ECO:0000256" key="7">
    <source>
        <dbReference type="PROSITE-ProRule" id="PRU00221"/>
    </source>
</evidence>
<organism evidence="9">
    <name type="scientific">Fusarium odoratissimum (strain NRRL 54006)</name>
    <dbReference type="NCBI Taxonomy" id="1089451"/>
    <lineage>
        <taxon>Eukaryota</taxon>
        <taxon>Fungi</taxon>
        <taxon>Dikarya</taxon>
        <taxon>Ascomycota</taxon>
        <taxon>Pezizomycotina</taxon>
        <taxon>Sordariomycetes</taxon>
        <taxon>Hypocreomycetidae</taxon>
        <taxon>Hypocreales</taxon>
        <taxon>Nectriaceae</taxon>
        <taxon>Fusarium</taxon>
        <taxon>Fusarium oxysporum species complex</taxon>
        <taxon>Fusarium oxysporum f. sp. cubense (strain race 4)</taxon>
    </lineage>
</organism>
<dbReference type="Proteomes" id="UP000030685">
    <property type="component" value="Unassembled WGS sequence"/>
</dbReference>
<feature type="transmembrane region" description="Helical" evidence="8">
    <location>
        <begin position="440"/>
        <end position="460"/>
    </location>
</feature>
<dbReference type="InterPro" id="IPR001680">
    <property type="entry name" value="WD40_rpt"/>
</dbReference>
<evidence type="ECO:0000256" key="4">
    <source>
        <dbReference type="ARBA" id="ARBA00022737"/>
    </source>
</evidence>
<gene>
    <name evidence="9" type="ORF">FOIG_09555</name>
</gene>
<protein>
    <submittedName>
        <fullName evidence="9">Uncharacterized protein</fullName>
    </submittedName>
</protein>
<dbReference type="PANTHER" id="PTHR14221">
    <property type="entry name" value="WD REPEAT DOMAIN 44"/>
    <property type="match status" value="1"/>
</dbReference>
<dbReference type="InterPro" id="IPR015943">
    <property type="entry name" value="WD40/YVTN_repeat-like_dom_sf"/>
</dbReference>
<dbReference type="RefSeq" id="XP_031060087.1">
    <property type="nucleotide sequence ID" value="XM_031209836.1"/>
</dbReference>
<feature type="transmembrane region" description="Helical" evidence="8">
    <location>
        <begin position="350"/>
        <end position="379"/>
    </location>
</feature>
<dbReference type="SMART" id="SM00320">
    <property type="entry name" value="WD40"/>
    <property type="match status" value="5"/>
</dbReference>